<evidence type="ECO:0000313" key="2">
    <source>
        <dbReference type="Proteomes" id="UP000318825"/>
    </source>
</evidence>
<name>A0A4Y3W5F9_NITWI</name>
<dbReference type="AlphaFoldDB" id="A0A4Y3W5F9"/>
<comment type="caution">
    <text evidence="1">The sequence shown here is derived from an EMBL/GenBank/DDBJ whole genome shotgun (WGS) entry which is preliminary data.</text>
</comment>
<gene>
    <name evidence="1" type="ORF">NWI01_01590</name>
</gene>
<dbReference type="RefSeq" id="WP_141381842.1">
    <property type="nucleotide sequence ID" value="NZ_BJNF01000002.1"/>
</dbReference>
<evidence type="ECO:0000313" key="1">
    <source>
        <dbReference type="EMBL" id="GEC14267.1"/>
    </source>
</evidence>
<dbReference type="OrthoDB" id="7605594at2"/>
<accession>A0A4Y3W5F9</accession>
<dbReference type="EMBL" id="BJNF01000002">
    <property type="protein sequence ID" value="GEC14267.1"/>
    <property type="molecule type" value="Genomic_DNA"/>
</dbReference>
<reference evidence="1 2" key="1">
    <citation type="submission" date="2019-06" db="EMBL/GenBank/DDBJ databases">
        <title>Whole genome shotgun sequence of Nitrobacter winogradskyi NBRC 14297.</title>
        <authorList>
            <person name="Hosoyama A."/>
            <person name="Uohara A."/>
            <person name="Ohji S."/>
            <person name="Ichikawa N."/>
        </authorList>
    </citation>
    <scope>NUCLEOTIDE SEQUENCE [LARGE SCALE GENOMIC DNA]</scope>
    <source>
        <strain evidence="1 2">NBRC 14297</strain>
    </source>
</reference>
<protein>
    <submittedName>
        <fullName evidence="1">Uncharacterized protein</fullName>
    </submittedName>
</protein>
<sequence>MKSPRADIIRVSDHALLRFVERAGGLDIEALRSALEGSLKRAVQAASDIGTGDLTIQADGLTYIVRNNVIVTILR</sequence>
<proteinExistence type="predicted"/>
<dbReference type="Proteomes" id="UP000318825">
    <property type="component" value="Unassembled WGS sequence"/>
</dbReference>
<organism evidence="1 2">
    <name type="scientific">Nitrobacter winogradskyi</name>
    <name type="common">Nitrobacter agilis</name>
    <dbReference type="NCBI Taxonomy" id="913"/>
    <lineage>
        <taxon>Bacteria</taxon>
        <taxon>Pseudomonadati</taxon>
        <taxon>Pseudomonadota</taxon>
        <taxon>Alphaproteobacteria</taxon>
        <taxon>Hyphomicrobiales</taxon>
        <taxon>Nitrobacteraceae</taxon>
        <taxon>Nitrobacter</taxon>
    </lineage>
</organism>